<sequence>MKQLFQKIKQFVIDTIRFFTYDIWRISSIDSSVKRVGLYNLLKSFILAIRNIRGAQLNIRAGALTYSTLLSIVPVLAVLFAIARGFGFQNIVQSELFRYFAGQEDLLRKAMGFIDQSIEYAKGGVFLGVGIVLLLYTVFSLLSKIESNFNDIWQIRRGRPYVRQFTDYLALVVITPVFLICNAGFSILLSTAAGQEHILGWAIAPIAKSIPYLITILLFVFLYMYVPNTKVRFGSALFAGLFTGIAFQIFQMLYIGGQIWISKYNAIYGSFAALPLLLLWLQLSWFICLFGAELAFAHQNVSKFDFEQETKNISRRYRDFTLLTVMYLIVKRFETGETPYTADAISERYRIPTQLTSDTLDTLLKIGLVAETPAEDDKVVPAYIPARDIGRLSVGDLFERVDTYGSEDFRIDIKNDFAQEWQTILNLRETVYNRKNTVLIKDL</sequence>
<comment type="subcellular location">
    <subcellularLocation>
        <location evidence="1">Cell membrane</location>
        <topology evidence="1">Multi-pass membrane protein</topology>
    </subcellularLocation>
</comment>
<dbReference type="EMBL" id="UGVL01000001">
    <property type="protein sequence ID" value="SUE34544.1"/>
    <property type="molecule type" value="Genomic_DNA"/>
</dbReference>
<dbReference type="GO" id="GO:0005886">
    <property type="term" value="C:plasma membrane"/>
    <property type="evidence" value="ECO:0007669"/>
    <property type="project" value="UniProtKB-SubCell"/>
</dbReference>
<feature type="transmembrane region" description="Helical" evidence="6">
    <location>
        <begin position="267"/>
        <end position="292"/>
    </location>
</feature>
<protein>
    <submittedName>
        <fullName evidence="7">Ribonuclease BN/uncharacterized domain fusion protein</fullName>
    </submittedName>
</protein>
<keyword evidence="3 6" id="KW-0812">Transmembrane</keyword>
<organism evidence="7 8">
    <name type="scientific">Rikenella microfusus</name>
    <dbReference type="NCBI Taxonomy" id="28139"/>
    <lineage>
        <taxon>Bacteria</taxon>
        <taxon>Pseudomonadati</taxon>
        <taxon>Bacteroidota</taxon>
        <taxon>Bacteroidia</taxon>
        <taxon>Bacteroidales</taxon>
        <taxon>Rikenellaceae</taxon>
        <taxon>Rikenella</taxon>
    </lineage>
</organism>
<dbReference type="OrthoDB" id="9808671at2"/>
<evidence type="ECO:0000256" key="1">
    <source>
        <dbReference type="ARBA" id="ARBA00004651"/>
    </source>
</evidence>
<dbReference type="RefSeq" id="WP_037291893.1">
    <property type="nucleotide sequence ID" value="NZ_UGVL01000001.1"/>
</dbReference>
<dbReference type="InterPro" id="IPR017039">
    <property type="entry name" value="Virul_fac_BrkB"/>
</dbReference>
<dbReference type="NCBIfam" id="TIGR00765">
    <property type="entry name" value="yihY_not_rbn"/>
    <property type="match status" value="1"/>
</dbReference>
<feature type="transmembrane region" description="Helical" evidence="6">
    <location>
        <begin position="238"/>
        <end position="261"/>
    </location>
</feature>
<name>A0A379MS40_9BACT</name>
<keyword evidence="5 6" id="KW-0472">Membrane</keyword>
<reference evidence="7 8" key="1">
    <citation type="submission" date="2018-06" db="EMBL/GenBank/DDBJ databases">
        <authorList>
            <consortium name="Pathogen Informatics"/>
            <person name="Doyle S."/>
        </authorList>
    </citation>
    <scope>NUCLEOTIDE SEQUENCE [LARGE SCALE GENOMIC DNA]</scope>
    <source>
        <strain evidence="7 8">NCTC11190</strain>
    </source>
</reference>
<evidence type="ECO:0000313" key="7">
    <source>
        <dbReference type="EMBL" id="SUE34544.1"/>
    </source>
</evidence>
<dbReference type="Pfam" id="PF03631">
    <property type="entry name" value="Virul_fac_BrkB"/>
    <property type="match status" value="1"/>
</dbReference>
<dbReference type="SUPFAM" id="SSF46785">
    <property type="entry name" value="Winged helix' DNA-binding domain"/>
    <property type="match status" value="1"/>
</dbReference>
<feature type="transmembrane region" description="Helical" evidence="6">
    <location>
        <begin position="63"/>
        <end position="83"/>
    </location>
</feature>
<feature type="transmembrane region" description="Helical" evidence="6">
    <location>
        <begin position="125"/>
        <end position="145"/>
    </location>
</feature>
<evidence type="ECO:0000256" key="5">
    <source>
        <dbReference type="ARBA" id="ARBA00023136"/>
    </source>
</evidence>
<feature type="transmembrane region" description="Helical" evidence="6">
    <location>
        <begin position="165"/>
        <end position="189"/>
    </location>
</feature>
<feature type="transmembrane region" description="Helical" evidence="6">
    <location>
        <begin position="209"/>
        <end position="226"/>
    </location>
</feature>
<evidence type="ECO:0000313" key="8">
    <source>
        <dbReference type="Proteomes" id="UP000255233"/>
    </source>
</evidence>
<dbReference type="PANTHER" id="PTHR30213:SF0">
    <property type="entry name" value="UPF0761 MEMBRANE PROTEIN YIHY"/>
    <property type="match status" value="1"/>
</dbReference>
<evidence type="ECO:0000256" key="3">
    <source>
        <dbReference type="ARBA" id="ARBA00022692"/>
    </source>
</evidence>
<dbReference type="Proteomes" id="UP000255233">
    <property type="component" value="Unassembled WGS sequence"/>
</dbReference>
<keyword evidence="2" id="KW-1003">Cell membrane</keyword>
<accession>A0A379MS40</accession>
<dbReference type="InterPro" id="IPR036390">
    <property type="entry name" value="WH_DNA-bd_sf"/>
</dbReference>
<evidence type="ECO:0000256" key="4">
    <source>
        <dbReference type="ARBA" id="ARBA00022989"/>
    </source>
</evidence>
<proteinExistence type="predicted"/>
<evidence type="ECO:0000256" key="6">
    <source>
        <dbReference type="SAM" id="Phobius"/>
    </source>
</evidence>
<evidence type="ECO:0000256" key="2">
    <source>
        <dbReference type="ARBA" id="ARBA00022475"/>
    </source>
</evidence>
<dbReference type="AlphaFoldDB" id="A0A379MS40"/>
<keyword evidence="4 6" id="KW-1133">Transmembrane helix</keyword>
<keyword evidence="8" id="KW-1185">Reference proteome</keyword>
<gene>
    <name evidence="7" type="primary">yihY</name>
    <name evidence="7" type="ORF">NCTC11190_01773</name>
</gene>
<dbReference type="PANTHER" id="PTHR30213">
    <property type="entry name" value="INNER MEMBRANE PROTEIN YHJD"/>
    <property type="match status" value="1"/>
</dbReference>